<dbReference type="Pfam" id="PF00383">
    <property type="entry name" value="dCMP_cyt_deam_1"/>
    <property type="match status" value="1"/>
</dbReference>
<evidence type="ECO:0000256" key="7">
    <source>
        <dbReference type="ARBA" id="ARBA00022801"/>
    </source>
</evidence>
<keyword evidence="7" id="KW-0378">Hydrolase</keyword>
<evidence type="ECO:0000256" key="3">
    <source>
        <dbReference type="ARBA" id="ARBA00004496"/>
    </source>
</evidence>
<keyword evidence="8" id="KW-0862">Zinc</keyword>
<dbReference type="GO" id="GO:0046872">
    <property type="term" value="F:metal ion binding"/>
    <property type="evidence" value="ECO:0007669"/>
    <property type="project" value="UniProtKB-KW"/>
</dbReference>
<keyword evidence="5" id="KW-0963">Cytoplasm</keyword>
<dbReference type="Gene3D" id="3.40.140.10">
    <property type="entry name" value="Cytidine Deaminase, domain 2"/>
    <property type="match status" value="1"/>
</dbReference>
<dbReference type="PANTHER" id="PTHR11079">
    <property type="entry name" value="CYTOSINE DEAMINASE FAMILY MEMBER"/>
    <property type="match status" value="1"/>
</dbReference>
<protein>
    <recommendedName>
        <fullName evidence="14">Cytosine deaminase</fullName>
        <ecNumber evidence="13">3.5.4.1</ecNumber>
    </recommendedName>
    <alternativeName>
        <fullName evidence="15">Cytosine aminohydrolase</fullName>
    </alternativeName>
</protein>
<keyword evidence="6" id="KW-0479">Metal-binding</keyword>
<dbReference type="InterPro" id="IPR002125">
    <property type="entry name" value="CMP_dCMP_dom"/>
</dbReference>
<dbReference type="EC" id="3.5.4.1" evidence="13"/>
<name>A0A7M5XFG6_9CNID</name>
<comment type="subcellular location">
    <subcellularLocation>
        <location evidence="3">Cytoplasm</location>
    </subcellularLocation>
    <subcellularLocation>
        <location evidence="2">Nucleus</location>
    </subcellularLocation>
</comment>
<reference evidence="17" key="1">
    <citation type="submission" date="2021-01" db="UniProtKB">
        <authorList>
            <consortium name="EnsemblMetazoa"/>
        </authorList>
    </citation>
    <scope>IDENTIFICATION</scope>
</reference>
<sequence length="151" mass="17025">MTWVNLNWLDAAMEEAKQGLREGGIPIGSVLVDPETGNIVARGHNRRIQNGDPTAHAEMECFKNAGRRKDWHKLVLVSTLSPCPMCSGTAILYKVPRIIVGENINYTSPAEKWLTESKVTVHLEQNKECIDMMENFIKTKPGLWNEDIHDI</sequence>
<keyword evidence="18" id="KW-1185">Reference proteome</keyword>
<dbReference type="FunFam" id="3.40.140.10:FF:000016">
    <property type="entry name" value="Cytosine deaminase"/>
    <property type="match status" value="1"/>
</dbReference>
<dbReference type="Proteomes" id="UP000594262">
    <property type="component" value="Unplaced"/>
</dbReference>
<dbReference type="GO" id="GO:0005634">
    <property type="term" value="C:nucleus"/>
    <property type="evidence" value="ECO:0007669"/>
    <property type="project" value="UniProtKB-SubCell"/>
</dbReference>
<evidence type="ECO:0000256" key="2">
    <source>
        <dbReference type="ARBA" id="ARBA00004123"/>
    </source>
</evidence>
<evidence type="ECO:0000259" key="16">
    <source>
        <dbReference type="PROSITE" id="PS51747"/>
    </source>
</evidence>
<dbReference type="GO" id="GO:0005737">
    <property type="term" value="C:cytoplasm"/>
    <property type="evidence" value="ECO:0007669"/>
    <property type="project" value="UniProtKB-SubCell"/>
</dbReference>
<dbReference type="AlphaFoldDB" id="A0A7M5XFG6"/>
<evidence type="ECO:0000256" key="4">
    <source>
        <dbReference type="ARBA" id="ARBA00011738"/>
    </source>
</evidence>
<proteinExistence type="predicted"/>
<evidence type="ECO:0000256" key="5">
    <source>
        <dbReference type="ARBA" id="ARBA00022490"/>
    </source>
</evidence>
<evidence type="ECO:0000256" key="11">
    <source>
        <dbReference type="ARBA" id="ARBA00056232"/>
    </source>
</evidence>
<feature type="domain" description="CMP/dCMP-type deaminase" evidence="16">
    <location>
        <begin position="3"/>
        <end position="121"/>
    </location>
</feature>
<comment type="function">
    <text evidence="11">Catalyzes the hydrolytic deamination of cytosine to uracil or 5-methylcytosine to thymine. Is involved in the pyrimidine salvage pathway, which allows the cell to utilize cytosine for pyrimidine nucleotide synthesis.</text>
</comment>
<evidence type="ECO:0000313" key="18">
    <source>
        <dbReference type="Proteomes" id="UP000594262"/>
    </source>
</evidence>
<dbReference type="GO" id="GO:0019858">
    <property type="term" value="P:cytosine metabolic process"/>
    <property type="evidence" value="ECO:0007669"/>
    <property type="project" value="UniProtKB-ARBA"/>
</dbReference>
<evidence type="ECO:0000256" key="6">
    <source>
        <dbReference type="ARBA" id="ARBA00022723"/>
    </source>
</evidence>
<evidence type="ECO:0000256" key="1">
    <source>
        <dbReference type="ARBA" id="ARBA00001947"/>
    </source>
</evidence>
<dbReference type="InterPro" id="IPR016193">
    <property type="entry name" value="Cytidine_deaminase-like"/>
</dbReference>
<evidence type="ECO:0000256" key="13">
    <source>
        <dbReference type="ARBA" id="ARBA00066550"/>
    </source>
</evidence>
<dbReference type="PANTHER" id="PTHR11079:SF190">
    <property type="entry name" value="CYTOSINE DEAMINASE"/>
    <property type="match status" value="1"/>
</dbReference>
<dbReference type="GO" id="GO:0004131">
    <property type="term" value="F:cytosine deaminase activity"/>
    <property type="evidence" value="ECO:0007669"/>
    <property type="project" value="UniProtKB-EC"/>
</dbReference>
<comment type="pathway">
    <text evidence="12">Pyrimidine metabolism; UMP biosynthesis via salvage pathway; uracil from cytosine: step 1/1.</text>
</comment>
<dbReference type="OrthoDB" id="443772at2759"/>
<accession>A0A7M5XFG6</accession>
<dbReference type="PROSITE" id="PS51747">
    <property type="entry name" value="CYT_DCMP_DEAMINASES_2"/>
    <property type="match status" value="1"/>
</dbReference>
<dbReference type="RefSeq" id="XP_066923512.1">
    <property type="nucleotide sequence ID" value="XM_067067411.1"/>
</dbReference>
<dbReference type="SUPFAM" id="SSF53927">
    <property type="entry name" value="Cytidine deaminase-like"/>
    <property type="match status" value="1"/>
</dbReference>
<comment type="catalytic activity">
    <reaction evidence="10">
        <text>cytosine + H2O + H(+) = uracil + NH4(+)</text>
        <dbReference type="Rhea" id="RHEA:20605"/>
        <dbReference type="ChEBI" id="CHEBI:15377"/>
        <dbReference type="ChEBI" id="CHEBI:15378"/>
        <dbReference type="ChEBI" id="CHEBI:16040"/>
        <dbReference type="ChEBI" id="CHEBI:17568"/>
        <dbReference type="ChEBI" id="CHEBI:28938"/>
        <dbReference type="EC" id="3.5.4.1"/>
    </reaction>
</comment>
<evidence type="ECO:0000256" key="14">
    <source>
        <dbReference type="ARBA" id="ARBA00074321"/>
    </source>
</evidence>
<evidence type="ECO:0000313" key="17">
    <source>
        <dbReference type="EnsemblMetazoa" id="CLYHEMP022599.2"/>
    </source>
</evidence>
<comment type="subunit">
    <text evidence="4">Homodimer.</text>
</comment>
<evidence type="ECO:0000256" key="15">
    <source>
        <dbReference type="ARBA" id="ARBA00084039"/>
    </source>
</evidence>
<dbReference type="CDD" id="cd01285">
    <property type="entry name" value="nucleoside_deaminase"/>
    <property type="match status" value="1"/>
</dbReference>
<dbReference type="GeneID" id="136810821"/>
<comment type="cofactor">
    <cofactor evidence="1">
        <name>Zn(2+)</name>
        <dbReference type="ChEBI" id="CHEBI:29105"/>
    </cofactor>
</comment>
<evidence type="ECO:0000256" key="8">
    <source>
        <dbReference type="ARBA" id="ARBA00022833"/>
    </source>
</evidence>
<evidence type="ECO:0000256" key="12">
    <source>
        <dbReference type="ARBA" id="ARBA00060700"/>
    </source>
</evidence>
<keyword evidence="9" id="KW-0539">Nucleus</keyword>
<dbReference type="EnsemblMetazoa" id="CLYHEMT022599.2">
    <property type="protein sequence ID" value="CLYHEMP022599.2"/>
    <property type="gene ID" value="CLYHEMG022599"/>
</dbReference>
<evidence type="ECO:0000256" key="10">
    <source>
        <dbReference type="ARBA" id="ARBA00050113"/>
    </source>
</evidence>
<evidence type="ECO:0000256" key="9">
    <source>
        <dbReference type="ARBA" id="ARBA00023242"/>
    </source>
</evidence>
<organism evidence="17 18">
    <name type="scientific">Clytia hemisphaerica</name>
    <dbReference type="NCBI Taxonomy" id="252671"/>
    <lineage>
        <taxon>Eukaryota</taxon>
        <taxon>Metazoa</taxon>
        <taxon>Cnidaria</taxon>
        <taxon>Hydrozoa</taxon>
        <taxon>Hydroidolina</taxon>
        <taxon>Leptothecata</taxon>
        <taxon>Obeliida</taxon>
        <taxon>Clytiidae</taxon>
        <taxon>Clytia</taxon>
    </lineage>
</organism>
<dbReference type="GO" id="GO:0008835">
    <property type="term" value="F:diaminohydroxyphosphoribosylaminopyrimidine deaminase activity"/>
    <property type="evidence" value="ECO:0007669"/>
    <property type="project" value="TreeGrafter"/>
</dbReference>